<dbReference type="Pfam" id="PF00176">
    <property type="entry name" value="SNF2-rel_dom"/>
    <property type="match status" value="1"/>
</dbReference>
<feature type="compositionally biased region" description="Gly residues" evidence="11">
    <location>
        <begin position="1151"/>
        <end position="1170"/>
    </location>
</feature>
<dbReference type="Pfam" id="PF00271">
    <property type="entry name" value="Helicase_C"/>
    <property type="match status" value="1"/>
</dbReference>
<feature type="region of interest" description="Disordered" evidence="11">
    <location>
        <begin position="258"/>
        <end position="358"/>
    </location>
</feature>
<keyword evidence="3" id="KW-0547">Nucleotide-binding</keyword>
<keyword evidence="5" id="KW-0378">Hydrolase</keyword>
<evidence type="ECO:0000256" key="11">
    <source>
        <dbReference type="SAM" id="MobiDB-lite"/>
    </source>
</evidence>
<evidence type="ECO:0000256" key="5">
    <source>
        <dbReference type="ARBA" id="ARBA00022801"/>
    </source>
</evidence>
<comment type="subcellular location">
    <subcellularLocation>
        <location evidence="1">Nucleus</location>
    </subcellularLocation>
</comment>
<evidence type="ECO:0000256" key="6">
    <source>
        <dbReference type="ARBA" id="ARBA00022806"/>
    </source>
</evidence>
<dbReference type="SMART" id="SM00487">
    <property type="entry name" value="DEXDc"/>
    <property type="match status" value="1"/>
</dbReference>
<keyword evidence="7" id="KW-0067">ATP-binding</keyword>
<dbReference type="CDD" id="cd22254">
    <property type="entry name" value="CSB_WHD"/>
    <property type="match status" value="1"/>
</dbReference>
<dbReference type="FunFam" id="3.40.50.10810:FF:000039">
    <property type="entry name" value="DNA repair protein Rhp26/Rad26"/>
    <property type="match status" value="1"/>
</dbReference>
<feature type="region of interest" description="Disordered" evidence="11">
    <location>
        <begin position="974"/>
        <end position="1059"/>
    </location>
</feature>
<comment type="similarity">
    <text evidence="2">Belongs to the SNF2/RAD54 helicase family.</text>
</comment>
<feature type="compositionally biased region" description="Gly residues" evidence="11">
    <location>
        <begin position="1189"/>
        <end position="1203"/>
    </location>
</feature>
<dbReference type="Gene3D" id="3.40.50.10810">
    <property type="entry name" value="Tandem AAA-ATPase domain"/>
    <property type="match status" value="1"/>
</dbReference>
<feature type="compositionally biased region" description="Acidic residues" evidence="11">
    <location>
        <begin position="307"/>
        <end position="323"/>
    </location>
</feature>
<keyword evidence="6" id="KW-0347">Helicase</keyword>
<dbReference type="InterPro" id="IPR014001">
    <property type="entry name" value="Helicase_ATP-bd"/>
</dbReference>
<dbReference type="InterPro" id="IPR050496">
    <property type="entry name" value="SNF2_RAD54_helicase_repair"/>
</dbReference>
<feature type="region of interest" description="Disordered" evidence="11">
    <location>
        <begin position="376"/>
        <end position="410"/>
    </location>
</feature>
<feature type="region of interest" description="Disordered" evidence="11">
    <location>
        <begin position="159"/>
        <end position="184"/>
    </location>
</feature>
<evidence type="ECO:0000256" key="1">
    <source>
        <dbReference type="ARBA" id="ARBA00004123"/>
    </source>
</evidence>
<dbReference type="InterPro" id="IPR001650">
    <property type="entry name" value="Helicase_C-like"/>
</dbReference>
<sequence>MAELQSLDSQDPVDKVSAAQDSDPQDGETLSGKEQQGEQEAGNQSDESPQHNDKDEEEDDAIRLAKLTANVRDQDDLERDIGRQADQMLVEQADERDNKRLEKTIQEKERYLASTRRLEQRLLQPGGSSIKNKLRAELASAQDRIKELNTDLEQIQRRIESRHQDDADGAELATEDVGNKRMPGESQREFLIRTGKITPFSKMGQHSIKASSSLADIMLDAEEEIEDIRGLEEVEAQGTVAPQEPRSHRHLMKPGFAEEEVVLKGRPTKRRRISENQEIATESEDSAASPVDQVDDAFVPDATGESISEDDEELSIQDDEEDFMPNTAPPPKRGKTKKRQTLPEDEREDLTGVDDGNERLYQQRLESWARRRSTARERVKSELATESAEHLERLDDEQIEEADAGTEAQQAEAKEWYLPHPTRQDAQFESGFRIPGDVYPSLFDYQKTGVQWLWELYSQQVGGIIGDEMGLGKTIQVISFLAGLHYSKKLSKPIIVVCPATVMKQWVNEFHRWWPPLRVSILHTSGSGMIDIGRERRIEDELELQTYTGASKKLTKGEKVAKKVVDRVVDDGHVLVTTYSGLQTYARLLIPIDWEYAVLDEGHKIRNPNTAITVYCKELRTANRIILSGTPMQNNLTELWSLFDFVFPMRLGTLVNFRNQFEIPIKQGGYANASNLQVETAMRCAETLKDTISPYLLQRFKVDVAADLPKKSERVLFCKLTKLQRDAYERFLRSDEMNAILVGKRQALFGVDILRKICNHPDLQDHKILATKIGYKYGSGVKSGKMQVVKALLEIWKRGGHKTLLFAQHRIMLDILEKFIKGIEGFNYRRMDGNTSIKDRQDLVDEFNRDQDLHVFLLTTKVGGLGVNLTGADRVIIFDPDWNPSTDVQARERAWRLGQKREVEIYRLMTAGTIEEKIYHRQIFKQFLTNKILKDPKQRQTFQLRDLHDLFTLGSPDEDQTETSTLFKGTEVQFSGAENKPPPTDEHGIPTPPTETDSNDNNNTIKSSTLPSITGISRSEIYAPEAEPVPTPPSAPSTSNDPSSSSTTNTPTSNPTKDTRLLTTLFARSTDLHSALEHDAIIDGPSSSSSNKHKITADPEIIAKEARRVAAEAARELQRAGEVARSVPVGTPTWTGVVGTAGRPEERAAAGRGGARGRGGAAGMGMGRGGPSSASVLAGLAARQPGLGRAGAGVGGGRGGGSSSVGTSRASTPGLGSSGHGQTQQPKGKDFVVMIRDYLVAHGGRCYTQMLVDHFNRFCGTEQRTAEFREMLKRIAVLERGGRGRGKWVLKREFGGTG</sequence>
<accession>A0A6A6HCC3</accession>
<dbReference type="Proteomes" id="UP000800092">
    <property type="component" value="Unassembled WGS sequence"/>
</dbReference>
<reference evidence="14" key="1">
    <citation type="journal article" date="2020" name="Stud. Mycol.">
        <title>101 Dothideomycetes genomes: a test case for predicting lifestyles and emergence of pathogens.</title>
        <authorList>
            <person name="Haridas S."/>
            <person name="Albert R."/>
            <person name="Binder M."/>
            <person name="Bloem J."/>
            <person name="Labutti K."/>
            <person name="Salamov A."/>
            <person name="Andreopoulos B."/>
            <person name="Baker S."/>
            <person name="Barry K."/>
            <person name="Bills G."/>
            <person name="Bluhm B."/>
            <person name="Cannon C."/>
            <person name="Castanera R."/>
            <person name="Culley D."/>
            <person name="Daum C."/>
            <person name="Ezra D."/>
            <person name="Gonzalez J."/>
            <person name="Henrissat B."/>
            <person name="Kuo A."/>
            <person name="Liang C."/>
            <person name="Lipzen A."/>
            <person name="Lutzoni F."/>
            <person name="Magnuson J."/>
            <person name="Mondo S."/>
            <person name="Nolan M."/>
            <person name="Ohm R."/>
            <person name="Pangilinan J."/>
            <person name="Park H.-J."/>
            <person name="Ramirez L."/>
            <person name="Alfaro M."/>
            <person name="Sun H."/>
            <person name="Tritt A."/>
            <person name="Yoshinaga Y."/>
            <person name="Zwiers L.-H."/>
            <person name="Turgeon B."/>
            <person name="Goodwin S."/>
            <person name="Spatafora J."/>
            <person name="Crous P."/>
            <person name="Grigoriev I."/>
        </authorList>
    </citation>
    <scope>NUCLEOTIDE SEQUENCE</scope>
    <source>
        <strain evidence="14">Tuck. ex Michener</strain>
    </source>
</reference>
<feature type="compositionally biased region" description="Acidic residues" evidence="11">
    <location>
        <begin position="394"/>
        <end position="404"/>
    </location>
</feature>
<evidence type="ECO:0000256" key="10">
    <source>
        <dbReference type="ARBA" id="ARBA00023242"/>
    </source>
</evidence>
<feature type="domain" description="Helicase ATP-binding" evidence="12">
    <location>
        <begin position="454"/>
        <end position="649"/>
    </location>
</feature>
<evidence type="ECO:0000256" key="2">
    <source>
        <dbReference type="ARBA" id="ARBA00007025"/>
    </source>
</evidence>
<feature type="compositionally biased region" description="Acidic residues" evidence="11">
    <location>
        <begin position="343"/>
        <end position="352"/>
    </location>
</feature>
<evidence type="ECO:0000256" key="9">
    <source>
        <dbReference type="ARBA" id="ARBA00023204"/>
    </source>
</evidence>
<dbReference type="PANTHER" id="PTHR45629">
    <property type="entry name" value="SNF2/RAD54 FAMILY MEMBER"/>
    <property type="match status" value="1"/>
</dbReference>
<dbReference type="SUPFAM" id="SSF52540">
    <property type="entry name" value="P-loop containing nucleoside triphosphate hydrolases"/>
    <property type="match status" value="2"/>
</dbReference>
<dbReference type="InterPro" id="IPR027417">
    <property type="entry name" value="P-loop_NTPase"/>
</dbReference>
<organism evidence="14 15">
    <name type="scientific">Viridothelium virens</name>
    <name type="common">Speckled blister lichen</name>
    <name type="synonym">Trypethelium virens</name>
    <dbReference type="NCBI Taxonomy" id="1048519"/>
    <lineage>
        <taxon>Eukaryota</taxon>
        <taxon>Fungi</taxon>
        <taxon>Dikarya</taxon>
        <taxon>Ascomycota</taxon>
        <taxon>Pezizomycotina</taxon>
        <taxon>Dothideomycetes</taxon>
        <taxon>Dothideomycetes incertae sedis</taxon>
        <taxon>Trypetheliales</taxon>
        <taxon>Trypetheliaceae</taxon>
        <taxon>Viridothelium</taxon>
    </lineage>
</organism>
<dbReference type="PROSITE" id="PS51194">
    <property type="entry name" value="HELICASE_CTER"/>
    <property type="match status" value="1"/>
</dbReference>
<feature type="region of interest" description="Disordered" evidence="11">
    <location>
        <begin position="1"/>
        <end position="62"/>
    </location>
</feature>
<dbReference type="GO" id="GO:0005524">
    <property type="term" value="F:ATP binding"/>
    <property type="evidence" value="ECO:0007669"/>
    <property type="project" value="InterPro"/>
</dbReference>
<dbReference type="PROSITE" id="PS51192">
    <property type="entry name" value="HELICASE_ATP_BIND_1"/>
    <property type="match status" value="1"/>
</dbReference>
<feature type="region of interest" description="Disordered" evidence="11">
    <location>
        <begin position="1145"/>
        <end position="1172"/>
    </location>
</feature>
<dbReference type="CDD" id="cd18793">
    <property type="entry name" value="SF2_C_SNF"/>
    <property type="match status" value="1"/>
</dbReference>
<evidence type="ECO:0008006" key="16">
    <source>
        <dbReference type="Google" id="ProtNLM"/>
    </source>
</evidence>
<feature type="compositionally biased region" description="Basic and acidic residues" evidence="11">
    <location>
        <begin position="376"/>
        <end position="393"/>
    </location>
</feature>
<evidence type="ECO:0000259" key="13">
    <source>
        <dbReference type="PROSITE" id="PS51194"/>
    </source>
</evidence>
<dbReference type="GO" id="GO:0008094">
    <property type="term" value="F:ATP-dependent activity, acting on DNA"/>
    <property type="evidence" value="ECO:0007669"/>
    <property type="project" value="TreeGrafter"/>
</dbReference>
<dbReference type="OrthoDB" id="413460at2759"/>
<feature type="domain" description="Helicase C-terminal" evidence="13">
    <location>
        <begin position="787"/>
        <end position="948"/>
    </location>
</feature>
<evidence type="ECO:0000313" key="15">
    <source>
        <dbReference type="Proteomes" id="UP000800092"/>
    </source>
</evidence>
<evidence type="ECO:0000313" key="14">
    <source>
        <dbReference type="EMBL" id="KAF2235499.1"/>
    </source>
</evidence>
<dbReference type="SMART" id="SM00490">
    <property type="entry name" value="HELICc"/>
    <property type="match status" value="1"/>
</dbReference>
<keyword evidence="10" id="KW-0539">Nucleus</keyword>
<protein>
    <recommendedName>
        <fullName evidence="16">DNA repair and recombination protein RAD26</fullName>
    </recommendedName>
</protein>
<evidence type="ECO:0000259" key="12">
    <source>
        <dbReference type="PROSITE" id="PS51192"/>
    </source>
</evidence>
<keyword evidence="8" id="KW-0238">DNA-binding</keyword>
<keyword evidence="15" id="KW-1185">Reference proteome</keyword>
<dbReference type="Gene3D" id="3.40.50.300">
    <property type="entry name" value="P-loop containing nucleotide triphosphate hydrolases"/>
    <property type="match status" value="1"/>
</dbReference>
<feature type="compositionally biased region" description="Polar residues" evidence="11">
    <location>
        <begin position="994"/>
        <end position="1017"/>
    </location>
</feature>
<dbReference type="InterPro" id="IPR000330">
    <property type="entry name" value="SNF2_N"/>
</dbReference>
<dbReference type="GO" id="GO:0016787">
    <property type="term" value="F:hydrolase activity"/>
    <property type="evidence" value="ECO:0007669"/>
    <property type="project" value="UniProtKB-KW"/>
</dbReference>
<gene>
    <name evidence="14" type="ORF">EV356DRAFT_465224</name>
</gene>
<dbReference type="InterPro" id="IPR049730">
    <property type="entry name" value="SNF2/RAD54-like_C"/>
</dbReference>
<proteinExistence type="inferred from homology"/>
<evidence type="ECO:0000256" key="7">
    <source>
        <dbReference type="ARBA" id="ARBA00022840"/>
    </source>
</evidence>
<feature type="region of interest" description="Disordered" evidence="11">
    <location>
        <begin position="1189"/>
        <end position="1228"/>
    </location>
</feature>
<feature type="compositionally biased region" description="Low complexity" evidence="11">
    <location>
        <begin position="1036"/>
        <end position="1056"/>
    </location>
</feature>
<dbReference type="InterPro" id="IPR058951">
    <property type="entry name" value="WHD_Rad26_CSB-like"/>
</dbReference>
<evidence type="ECO:0000256" key="3">
    <source>
        <dbReference type="ARBA" id="ARBA00022741"/>
    </source>
</evidence>
<evidence type="ECO:0000256" key="8">
    <source>
        <dbReference type="ARBA" id="ARBA00023125"/>
    </source>
</evidence>
<dbReference type="CDD" id="cd18000">
    <property type="entry name" value="DEXHc_ERCC6"/>
    <property type="match status" value="1"/>
</dbReference>
<evidence type="ECO:0000256" key="4">
    <source>
        <dbReference type="ARBA" id="ARBA00022763"/>
    </source>
</evidence>
<dbReference type="GO" id="GO:0005634">
    <property type="term" value="C:nucleus"/>
    <property type="evidence" value="ECO:0007669"/>
    <property type="project" value="TreeGrafter"/>
</dbReference>
<dbReference type="EMBL" id="ML991791">
    <property type="protein sequence ID" value="KAF2235499.1"/>
    <property type="molecule type" value="Genomic_DNA"/>
</dbReference>
<dbReference type="InterPro" id="IPR038718">
    <property type="entry name" value="SNF2-like_sf"/>
</dbReference>
<dbReference type="Pfam" id="PF25875">
    <property type="entry name" value="WHD_Rad26_CSB"/>
    <property type="match status" value="1"/>
</dbReference>
<dbReference type="PANTHER" id="PTHR45629:SF7">
    <property type="entry name" value="DNA EXCISION REPAIR PROTEIN ERCC-6-RELATED"/>
    <property type="match status" value="1"/>
</dbReference>
<dbReference type="GO" id="GO:0006283">
    <property type="term" value="P:transcription-coupled nucleotide-excision repair"/>
    <property type="evidence" value="ECO:0007669"/>
    <property type="project" value="TreeGrafter"/>
</dbReference>
<keyword evidence="4" id="KW-0227">DNA damage</keyword>
<keyword evidence="9" id="KW-0234">DNA repair</keyword>
<name>A0A6A6HCC3_VIRVR</name>